<dbReference type="GO" id="GO:0002020">
    <property type="term" value="F:protease binding"/>
    <property type="evidence" value="ECO:0007669"/>
    <property type="project" value="TreeGrafter"/>
</dbReference>
<gene>
    <name evidence="5" type="ORF">ANCCAN_06120</name>
</gene>
<keyword evidence="6" id="KW-1185">Reference proteome</keyword>
<evidence type="ECO:0000256" key="1">
    <source>
        <dbReference type="ARBA" id="ARBA00004613"/>
    </source>
</evidence>
<keyword evidence="2" id="KW-0964">Secreted</keyword>
<dbReference type="GO" id="GO:0031012">
    <property type="term" value="C:extracellular matrix"/>
    <property type="evidence" value="ECO:0007669"/>
    <property type="project" value="TreeGrafter"/>
</dbReference>
<dbReference type="OrthoDB" id="5875433at2759"/>
<name>A0A368GTU0_ANCCA</name>
<dbReference type="Gene3D" id="2.40.50.120">
    <property type="match status" value="1"/>
</dbReference>
<protein>
    <submittedName>
        <fullName evidence="5">Tissue inhibitor of metalloproteinase</fullName>
    </submittedName>
</protein>
<dbReference type="STRING" id="29170.A0A368GTU0"/>
<dbReference type="EMBL" id="JOJR01000056">
    <property type="protein sequence ID" value="RCN47783.1"/>
    <property type="molecule type" value="Genomic_DNA"/>
</dbReference>
<evidence type="ECO:0000313" key="6">
    <source>
        <dbReference type="Proteomes" id="UP000252519"/>
    </source>
</evidence>
<reference evidence="5 6" key="1">
    <citation type="submission" date="2014-10" db="EMBL/GenBank/DDBJ databases">
        <title>Draft genome of the hookworm Ancylostoma caninum.</title>
        <authorList>
            <person name="Mitreva M."/>
        </authorList>
    </citation>
    <scope>NUCLEOTIDE SEQUENCE [LARGE SCALE GENOMIC DNA]</scope>
    <source>
        <strain evidence="5 6">Baltimore</strain>
    </source>
</reference>
<dbReference type="Pfam" id="PF00965">
    <property type="entry name" value="TIMP"/>
    <property type="match status" value="1"/>
</dbReference>
<dbReference type="GO" id="GO:0005615">
    <property type="term" value="C:extracellular space"/>
    <property type="evidence" value="ECO:0007669"/>
    <property type="project" value="TreeGrafter"/>
</dbReference>
<dbReference type="GO" id="GO:0008191">
    <property type="term" value="F:metalloendopeptidase inhibitor activity"/>
    <property type="evidence" value="ECO:0007669"/>
    <property type="project" value="InterPro"/>
</dbReference>
<dbReference type="InterPro" id="IPR001134">
    <property type="entry name" value="Netrin_domain"/>
</dbReference>
<dbReference type="GO" id="GO:0051045">
    <property type="term" value="P:negative regulation of membrane protein ectodomain proteolysis"/>
    <property type="evidence" value="ECO:0007669"/>
    <property type="project" value="TreeGrafter"/>
</dbReference>
<evidence type="ECO:0000259" key="4">
    <source>
        <dbReference type="PROSITE" id="PS50189"/>
    </source>
</evidence>
<feature type="non-terminal residue" evidence="5">
    <location>
        <position position="1"/>
    </location>
</feature>
<organism evidence="5 6">
    <name type="scientific">Ancylostoma caninum</name>
    <name type="common">Dog hookworm</name>
    <dbReference type="NCBI Taxonomy" id="29170"/>
    <lineage>
        <taxon>Eukaryota</taxon>
        <taxon>Metazoa</taxon>
        <taxon>Ecdysozoa</taxon>
        <taxon>Nematoda</taxon>
        <taxon>Chromadorea</taxon>
        <taxon>Rhabditida</taxon>
        <taxon>Rhabditina</taxon>
        <taxon>Rhabditomorpha</taxon>
        <taxon>Strongyloidea</taxon>
        <taxon>Ancylostomatidae</taxon>
        <taxon>Ancylostomatinae</taxon>
        <taxon>Ancylostoma</taxon>
    </lineage>
</organism>
<evidence type="ECO:0000313" key="5">
    <source>
        <dbReference type="EMBL" id="RCN47783.1"/>
    </source>
</evidence>
<dbReference type="InterPro" id="IPR001820">
    <property type="entry name" value="TIMP"/>
</dbReference>
<evidence type="ECO:0000256" key="3">
    <source>
        <dbReference type="ARBA" id="ARBA00023157"/>
    </source>
</evidence>
<dbReference type="PANTHER" id="PTHR11844:SF25">
    <property type="entry name" value="NTR DOMAIN-CONTAINING PROTEIN"/>
    <property type="match status" value="1"/>
</dbReference>
<dbReference type="PROSITE" id="PS50189">
    <property type="entry name" value="NTR"/>
    <property type="match status" value="1"/>
</dbReference>
<dbReference type="Proteomes" id="UP000252519">
    <property type="component" value="Unassembled WGS sequence"/>
</dbReference>
<dbReference type="PANTHER" id="PTHR11844">
    <property type="entry name" value="METALLOPROTEASE INHIBITOR"/>
    <property type="match status" value="1"/>
</dbReference>
<keyword evidence="3" id="KW-1015">Disulfide bond</keyword>
<dbReference type="SUPFAM" id="SSF50242">
    <property type="entry name" value="TIMP-like"/>
    <property type="match status" value="1"/>
</dbReference>
<comment type="caution">
    <text evidence="5">The sequence shown here is derived from an EMBL/GenBank/DDBJ whole genome shotgun (WGS) entry which is preliminary data.</text>
</comment>
<evidence type="ECO:0000256" key="2">
    <source>
        <dbReference type="ARBA" id="ARBA00022525"/>
    </source>
</evidence>
<comment type="subcellular location">
    <subcellularLocation>
        <location evidence="1">Secreted</location>
    </subcellularLocation>
</comment>
<feature type="domain" description="NTR" evidence="4">
    <location>
        <begin position="15"/>
        <end position="139"/>
    </location>
</feature>
<dbReference type="InterPro" id="IPR008993">
    <property type="entry name" value="TIMP-like_OB-fold"/>
</dbReference>
<sequence length="144" mass="16673">LFLEEFSSTFFRSICVWYFHVTAVHSIKIYCHRLLLVSLVRVIQKNSENVGEFGSGFLNYHVQHLYVFRKPQQLEELPEYIRTPSVSAACGVNLTVGEYYLLGGRVGDNGTLHISLCGLRRQWNTLQRNETEALSTYTCDDERY</sequence>
<accession>A0A368GTU0</accession>
<dbReference type="AlphaFoldDB" id="A0A368GTU0"/>
<proteinExistence type="predicted"/>